<accession>A0A224YRX1</accession>
<dbReference type="SUPFAM" id="SSF54637">
    <property type="entry name" value="Thioesterase/thiol ester dehydrase-isomerase"/>
    <property type="match status" value="1"/>
</dbReference>
<proteinExistence type="inferred from homology"/>
<feature type="domain" description="Thioesterase" evidence="3">
    <location>
        <begin position="49"/>
        <end position="125"/>
    </location>
</feature>
<dbReference type="PANTHER" id="PTHR21660:SF1">
    <property type="entry name" value="ACYL-COENZYME A THIOESTERASE 13"/>
    <property type="match status" value="1"/>
</dbReference>
<dbReference type="GO" id="GO:0047617">
    <property type="term" value="F:fatty acyl-CoA hydrolase activity"/>
    <property type="evidence" value="ECO:0007669"/>
    <property type="project" value="InterPro"/>
</dbReference>
<evidence type="ECO:0000256" key="2">
    <source>
        <dbReference type="ARBA" id="ARBA00022801"/>
    </source>
</evidence>
<protein>
    <submittedName>
        <fullName evidence="4">Protein containing 4HBT domain</fullName>
    </submittedName>
</protein>
<sequence>MSRFHRMIINALKKLPYAENFTSQVKIVTAQKGVAQFELRLEKEHCDLQGTMHNGTAFILIDLYTYATASTLCDDSTMFTSLNIDARFLAPAMLGNEILINSRAADPGGKTAFVEMDILDKTTKQILVQGTHTMFMFSSKERQNI</sequence>
<dbReference type="PANTHER" id="PTHR21660">
    <property type="entry name" value="THIOESTERASE SUPERFAMILY MEMBER-RELATED"/>
    <property type="match status" value="1"/>
</dbReference>
<organism evidence="4">
    <name type="scientific">Rhipicephalus zambeziensis</name>
    <dbReference type="NCBI Taxonomy" id="60191"/>
    <lineage>
        <taxon>Eukaryota</taxon>
        <taxon>Metazoa</taxon>
        <taxon>Ecdysozoa</taxon>
        <taxon>Arthropoda</taxon>
        <taxon>Chelicerata</taxon>
        <taxon>Arachnida</taxon>
        <taxon>Acari</taxon>
        <taxon>Parasitiformes</taxon>
        <taxon>Ixodida</taxon>
        <taxon>Ixodoidea</taxon>
        <taxon>Ixodidae</taxon>
        <taxon>Rhipicephalinae</taxon>
        <taxon>Rhipicephalus</taxon>
        <taxon>Rhipicephalus</taxon>
    </lineage>
</organism>
<dbReference type="InterPro" id="IPR029069">
    <property type="entry name" value="HotDog_dom_sf"/>
</dbReference>
<evidence type="ECO:0000259" key="3">
    <source>
        <dbReference type="Pfam" id="PF03061"/>
    </source>
</evidence>
<dbReference type="Pfam" id="PF03061">
    <property type="entry name" value="4HBT"/>
    <property type="match status" value="1"/>
</dbReference>
<evidence type="ECO:0000313" key="4">
    <source>
        <dbReference type="EMBL" id="MAA19665.1"/>
    </source>
</evidence>
<evidence type="ECO:0000256" key="1">
    <source>
        <dbReference type="ARBA" id="ARBA00008324"/>
    </source>
</evidence>
<dbReference type="InterPro" id="IPR006683">
    <property type="entry name" value="Thioestr_dom"/>
</dbReference>
<dbReference type="InterPro" id="IPR039298">
    <property type="entry name" value="ACOT13"/>
</dbReference>
<comment type="similarity">
    <text evidence="1">Belongs to the thioesterase PaaI family.</text>
</comment>
<dbReference type="Gene3D" id="3.10.129.10">
    <property type="entry name" value="Hotdog Thioesterase"/>
    <property type="match status" value="1"/>
</dbReference>
<dbReference type="EMBL" id="GFPF01008519">
    <property type="protein sequence ID" value="MAA19665.1"/>
    <property type="molecule type" value="Transcribed_RNA"/>
</dbReference>
<reference evidence="4" key="1">
    <citation type="journal article" date="2017" name="Parasit. Vectors">
        <title>Sialotranscriptomics of Rhipicephalus zambeziensis reveals intricate expression profiles of secretory proteins and suggests tight temporal transcriptional regulation during blood-feeding.</title>
        <authorList>
            <person name="de Castro M.H."/>
            <person name="de Klerk D."/>
            <person name="Pienaar R."/>
            <person name="Rees D.J.G."/>
            <person name="Mans B.J."/>
        </authorList>
    </citation>
    <scope>NUCLEOTIDE SEQUENCE</scope>
    <source>
        <tissue evidence="4">Salivary glands</tissue>
    </source>
</reference>
<dbReference type="CDD" id="cd03443">
    <property type="entry name" value="PaaI_thioesterase"/>
    <property type="match status" value="1"/>
</dbReference>
<keyword evidence="2" id="KW-0378">Hydrolase</keyword>
<dbReference type="AlphaFoldDB" id="A0A224YRX1"/>
<name>A0A224YRX1_9ACAR</name>